<feature type="domain" description="DJ-1/PfpI" evidence="6">
    <location>
        <begin position="36"/>
        <end position="233"/>
    </location>
</feature>
<evidence type="ECO:0000259" key="6">
    <source>
        <dbReference type="Pfam" id="PF01965"/>
    </source>
</evidence>
<dbReference type="VEuPathDB" id="FungiDB:SPAC1F7.06"/>
<dbReference type="GO" id="GO:0005737">
    <property type="term" value="C:cytoplasm"/>
    <property type="evidence" value="ECO:0007669"/>
    <property type="project" value="TreeGrafter"/>
</dbReference>
<evidence type="ECO:0000256" key="2">
    <source>
        <dbReference type="ARBA" id="ARBA00023016"/>
    </source>
</evidence>
<organism evidence="7">
    <name type="scientific">Schizosaccharomyces pombe</name>
    <name type="common">Fission yeast</name>
    <dbReference type="NCBI Taxonomy" id="4896"/>
    <lineage>
        <taxon>Eukaryota</taxon>
        <taxon>Fungi</taxon>
        <taxon>Dikarya</taxon>
        <taxon>Ascomycota</taxon>
        <taxon>Taphrinomycotina</taxon>
        <taxon>Schizosaccharomycetes</taxon>
        <taxon>Schizosaccharomycetales</taxon>
        <taxon>Schizosaccharomycetaceae</taxon>
        <taxon>Schizosaccharomyces</taxon>
    </lineage>
</organism>
<dbReference type="SUPFAM" id="SSF52317">
    <property type="entry name" value="Class I glutamine amidotransferase-like"/>
    <property type="match status" value="1"/>
</dbReference>
<dbReference type="EMBL" id="AB762285">
    <property type="protein sequence ID" value="BAN67203.1"/>
    <property type="molecule type" value="Genomic_DNA"/>
</dbReference>
<dbReference type="KEGG" id="spo:2541687"/>
<protein>
    <recommendedName>
        <fullName evidence="1">D-lactate dehydratase</fullName>
        <ecNumber evidence="1">4.2.1.130</ecNumber>
    </recommendedName>
</protein>
<name>S6B6T7_SCHPM</name>
<dbReference type="GeneID" id="2541687"/>
<evidence type="ECO:0000256" key="1">
    <source>
        <dbReference type="ARBA" id="ARBA00013134"/>
    </source>
</evidence>
<dbReference type="PANTHER" id="PTHR48094">
    <property type="entry name" value="PROTEIN/NUCLEIC ACID DEGLYCASE DJ-1-RELATED"/>
    <property type="match status" value="1"/>
</dbReference>
<proteinExistence type="inferred from homology"/>
<evidence type="ECO:0000256" key="5">
    <source>
        <dbReference type="ARBA" id="ARBA00048082"/>
    </source>
</evidence>
<evidence type="ECO:0000313" key="7">
    <source>
        <dbReference type="EMBL" id="BAN67203.1"/>
    </source>
</evidence>
<dbReference type="InterPro" id="IPR029062">
    <property type="entry name" value="Class_I_gatase-like"/>
</dbReference>
<accession>S6B6T7</accession>
<keyword evidence="3" id="KW-0456">Lyase</keyword>
<comment type="similarity">
    <text evidence="4">Belongs to the peptidase C56 family. HSP31-like subfamily.</text>
</comment>
<dbReference type="SMR" id="S6B6T7"/>
<dbReference type="PANTHER" id="PTHR48094:SF11">
    <property type="entry name" value="GLUTATHIONE-INDEPENDENT GLYOXALASE HSP31-RELATED"/>
    <property type="match status" value="1"/>
</dbReference>
<dbReference type="InterPro" id="IPR050325">
    <property type="entry name" value="Prot/Nucl_acid_deglycase"/>
</dbReference>
<dbReference type="GO" id="GO:0019243">
    <property type="term" value="P:methylglyoxal catabolic process to D-lactate via S-lactoyl-glutathione"/>
    <property type="evidence" value="ECO:0007669"/>
    <property type="project" value="TreeGrafter"/>
</dbReference>
<dbReference type="InterPro" id="IPR002818">
    <property type="entry name" value="DJ-1/PfpI"/>
</dbReference>
<dbReference type="RefSeq" id="NP_594492.1">
    <property type="nucleotide sequence ID" value="NM_001019921.3"/>
</dbReference>
<comment type="catalytic activity">
    <reaction evidence="5">
        <text>methylglyoxal + H2O = (R)-lactate + H(+)</text>
        <dbReference type="Rhea" id="RHEA:27754"/>
        <dbReference type="ChEBI" id="CHEBI:15377"/>
        <dbReference type="ChEBI" id="CHEBI:15378"/>
        <dbReference type="ChEBI" id="CHEBI:16004"/>
        <dbReference type="ChEBI" id="CHEBI:17158"/>
        <dbReference type="EC" id="4.2.1.130"/>
    </reaction>
</comment>
<sequence>MDERHEAAGETSEKPKVLFLLNSYYGPFYDDGDNTGVNVVDLYEAFKVFEENGFDIVIASDTGDYGFDDKSFRDPAIVDETQSIFSNPDCSLMKKLKNIARLDRLNPSDYVIVYIPGGYGCSFDFPHAKVVQDFLYRFYETKGIICAVAQANIALAYTTNSDGQALCTNRRVTGCTWKDEVQNGVLNVMNRLNFYSFGHIAENIGAIFESPPVYVEDPFIVEDGQLFTGSNTNSAKGVAMEAVRAVLNYDG</sequence>
<dbReference type="HOGENOM" id="CLU_070319_1_0_1"/>
<reference evidence="7" key="1">
    <citation type="submission" date="2012-11" db="EMBL/GenBank/DDBJ databases">
        <title>Assembled contigs from Schizosaccharomyces pombe strains.</title>
        <authorList>
            <person name="Kato H."/>
        </authorList>
    </citation>
    <scope>NUCLEOTIDE SEQUENCE</scope>
    <source>
        <strain evidence="7">HKM-1269</strain>
    </source>
</reference>
<evidence type="ECO:0000256" key="3">
    <source>
        <dbReference type="ARBA" id="ARBA00023239"/>
    </source>
</evidence>
<dbReference type="EC" id="4.2.1.130" evidence="1"/>
<dbReference type="AlphaFoldDB" id="S6B6T7"/>
<dbReference type="OrthoDB" id="543156at2759"/>
<keyword evidence="2" id="KW-0346">Stress response</keyword>
<dbReference type="OMA" id="CWNRRIT"/>
<dbReference type="Pfam" id="PF01965">
    <property type="entry name" value="DJ-1_PfpI"/>
    <property type="match status" value="1"/>
</dbReference>
<evidence type="ECO:0000256" key="4">
    <source>
        <dbReference type="ARBA" id="ARBA00038493"/>
    </source>
</evidence>
<dbReference type="GO" id="GO:0019172">
    <property type="term" value="F:glyoxalase III activity"/>
    <property type="evidence" value="ECO:0007669"/>
    <property type="project" value="UniProtKB-EC"/>
</dbReference>
<dbReference type="Gene3D" id="3.40.50.880">
    <property type="match status" value="1"/>
</dbReference>